<dbReference type="SUPFAM" id="SSF54236">
    <property type="entry name" value="Ubiquitin-like"/>
    <property type="match status" value="1"/>
</dbReference>
<proteinExistence type="predicted"/>
<feature type="compositionally biased region" description="Low complexity" evidence="1">
    <location>
        <begin position="13"/>
        <end position="23"/>
    </location>
</feature>
<dbReference type="AlphaFoldDB" id="A0A0H5RCB5"/>
<dbReference type="EMBL" id="HACM01011236">
    <property type="protein sequence ID" value="CRZ11678.1"/>
    <property type="molecule type" value="Transcribed_RNA"/>
</dbReference>
<reference evidence="2" key="1">
    <citation type="submission" date="2015-04" db="EMBL/GenBank/DDBJ databases">
        <title>The genome sequence of the plant pathogenic Rhizarian Plasmodiophora brassicae reveals insights in its biotrophic life cycle and the origin of chitin synthesis.</title>
        <authorList>
            <person name="Schwelm A."/>
            <person name="Fogelqvist J."/>
            <person name="Knaust A."/>
            <person name="Julke S."/>
            <person name="Lilja T."/>
            <person name="Dhandapani V."/>
            <person name="Bonilla-Rosso G."/>
            <person name="Karlsson M."/>
            <person name="Shevchenko A."/>
            <person name="Choi S.R."/>
            <person name="Kim H.G."/>
            <person name="Park J.Y."/>
            <person name="Lim Y.P."/>
            <person name="Ludwig-Muller J."/>
            <person name="Dixelius C."/>
        </authorList>
    </citation>
    <scope>NUCLEOTIDE SEQUENCE</scope>
    <source>
        <tissue evidence="2">Potato root galls</tissue>
    </source>
</reference>
<sequence>MITSISFNNGHMSPRSIPSSIESSSDEEDFEEMVRLGNSRPIVRPNRPAENCVTLMRAAQLAQASGANNQSKEKLRQVTACDLLKAAKMAQAAGGSPKMSGQPDVWNETFRQPCIPTASLTSHSIQAPTPSTDSFRHSPNTNIPGNVSEDIFHLEKAFQTLDSMTLVNRLTRIDGIDPETALHVVYEYFRFLSLIIRCNDWHVTRVRPSPLVDLAWRHHILDTNRYSLDCQAICGRFIHYCPDADMDDFSSSRIRYMQTTSLYNRVFGDIPSTIWPAAFQLYPYEQRETHETRNQSPPDTFNAPNHDIIELICKFPTGPPVTIFVESEGLVDQIFRVINCWGGVRKETHVALLDNEVLDVNQHFKDYGVTSGSVIDIVFSGSGR</sequence>
<evidence type="ECO:0000313" key="2">
    <source>
        <dbReference type="EMBL" id="CRZ11678.1"/>
    </source>
</evidence>
<name>A0A0H5RCB5_9EUKA</name>
<evidence type="ECO:0000256" key="1">
    <source>
        <dbReference type="SAM" id="MobiDB-lite"/>
    </source>
</evidence>
<feature type="region of interest" description="Disordered" evidence="1">
    <location>
        <begin position="1"/>
        <end position="30"/>
    </location>
</feature>
<dbReference type="InterPro" id="IPR029071">
    <property type="entry name" value="Ubiquitin-like_domsf"/>
</dbReference>
<organism evidence="2">
    <name type="scientific">Spongospora subterranea</name>
    <dbReference type="NCBI Taxonomy" id="70186"/>
    <lineage>
        <taxon>Eukaryota</taxon>
        <taxon>Sar</taxon>
        <taxon>Rhizaria</taxon>
        <taxon>Endomyxa</taxon>
        <taxon>Phytomyxea</taxon>
        <taxon>Plasmodiophorida</taxon>
        <taxon>Plasmodiophoridae</taxon>
        <taxon>Spongospora</taxon>
    </lineage>
</organism>
<feature type="compositionally biased region" description="Polar residues" evidence="1">
    <location>
        <begin position="1"/>
        <end position="11"/>
    </location>
</feature>
<accession>A0A0H5RCB5</accession>
<protein>
    <recommendedName>
        <fullName evidence="3">Ubiquitin-like domain-containing protein</fullName>
    </recommendedName>
</protein>
<evidence type="ECO:0008006" key="3">
    <source>
        <dbReference type="Google" id="ProtNLM"/>
    </source>
</evidence>